<dbReference type="EMBL" id="CABPSI010000004">
    <property type="protein sequence ID" value="VVE28171.1"/>
    <property type="molecule type" value="Genomic_DNA"/>
</dbReference>
<feature type="transmembrane region" description="Helical" evidence="1">
    <location>
        <begin position="124"/>
        <end position="142"/>
    </location>
</feature>
<dbReference type="PANTHER" id="PTHR34989">
    <property type="entry name" value="PROTEIN HDED"/>
    <property type="match status" value="1"/>
</dbReference>
<dbReference type="InterPro" id="IPR052712">
    <property type="entry name" value="Acid_resist_chaperone_HdeD"/>
</dbReference>
<keyword evidence="1" id="KW-0812">Transmembrane</keyword>
<keyword evidence="1" id="KW-1133">Transmembrane helix</keyword>
<accession>A0A5E4WUG5</accession>
<evidence type="ECO:0000313" key="3">
    <source>
        <dbReference type="Proteomes" id="UP000333828"/>
    </source>
</evidence>
<feature type="transmembrane region" description="Helical" evidence="1">
    <location>
        <begin position="148"/>
        <end position="171"/>
    </location>
</feature>
<protein>
    <submittedName>
        <fullName evidence="2">HdeD family acid-resistance protein</fullName>
    </submittedName>
</protein>
<feature type="transmembrane region" description="Helical" evidence="1">
    <location>
        <begin position="34"/>
        <end position="54"/>
    </location>
</feature>
<dbReference type="GO" id="GO:0005886">
    <property type="term" value="C:plasma membrane"/>
    <property type="evidence" value="ECO:0007669"/>
    <property type="project" value="TreeGrafter"/>
</dbReference>
<dbReference type="Pfam" id="PF03729">
    <property type="entry name" value="DUF308"/>
    <property type="match status" value="2"/>
</dbReference>
<feature type="transmembrane region" description="Helical" evidence="1">
    <location>
        <begin position="66"/>
        <end position="85"/>
    </location>
</feature>
<dbReference type="PANTHER" id="PTHR34989:SF1">
    <property type="entry name" value="PROTEIN HDED"/>
    <property type="match status" value="1"/>
</dbReference>
<dbReference type="Proteomes" id="UP000333828">
    <property type="component" value="Unassembled WGS sequence"/>
</dbReference>
<proteinExistence type="predicted"/>
<reference evidence="2 3" key="1">
    <citation type="submission" date="2019-08" db="EMBL/GenBank/DDBJ databases">
        <authorList>
            <person name="Peeters C."/>
        </authorList>
    </citation>
    <scope>NUCLEOTIDE SEQUENCE [LARGE SCALE GENOMIC DNA]</scope>
    <source>
        <strain evidence="2 3">LMG 31115</strain>
    </source>
</reference>
<feature type="transmembrane region" description="Helical" evidence="1">
    <location>
        <begin position="9"/>
        <end position="28"/>
    </location>
</feature>
<dbReference type="RefSeq" id="WP_150685126.1">
    <property type="nucleotide sequence ID" value="NZ_CABPSI010000004.1"/>
</dbReference>
<evidence type="ECO:0000256" key="1">
    <source>
        <dbReference type="SAM" id="Phobius"/>
    </source>
</evidence>
<name>A0A5E4WUG5_9BURK</name>
<feature type="transmembrane region" description="Helical" evidence="1">
    <location>
        <begin position="91"/>
        <end position="112"/>
    </location>
</feature>
<keyword evidence="1" id="KW-0472">Membrane</keyword>
<organism evidence="2 3">
    <name type="scientific">Pandoraea iniqua</name>
    <dbReference type="NCBI Taxonomy" id="2508288"/>
    <lineage>
        <taxon>Bacteria</taxon>
        <taxon>Pseudomonadati</taxon>
        <taxon>Pseudomonadota</taxon>
        <taxon>Betaproteobacteria</taxon>
        <taxon>Burkholderiales</taxon>
        <taxon>Burkholderiaceae</taxon>
        <taxon>Pandoraea</taxon>
    </lineage>
</organism>
<keyword evidence="3" id="KW-1185">Reference proteome</keyword>
<gene>
    <name evidence="2" type="ORF">PIN31115_03485</name>
</gene>
<sequence>MLRLLSKYWWLLVLRGVLAVVFGIAAFTVPGVTLAVLVLCFGAFSFVDGVFSLAGAWSARKEHADWWLPLLQGVAGIIIGVLTYLNPALTAVALLIYIVAWSFVTGVLQIAAGIALRREIQGELWIILSGVFSILFAVFIMWQPGAGALALIWAIGAWAIVWGVLLVLAGFKLRGVAHGASPTSSSTNSGHARP</sequence>
<evidence type="ECO:0000313" key="2">
    <source>
        <dbReference type="EMBL" id="VVE28171.1"/>
    </source>
</evidence>
<dbReference type="InterPro" id="IPR005325">
    <property type="entry name" value="DUF308_memb"/>
</dbReference>
<dbReference type="AlphaFoldDB" id="A0A5E4WUG5"/>